<evidence type="ECO:0000256" key="8">
    <source>
        <dbReference type="ARBA" id="ARBA00023066"/>
    </source>
</evidence>
<dbReference type="Pfam" id="PF01536">
    <property type="entry name" value="SAM_decarbox"/>
    <property type="match status" value="1"/>
</dbReference>
<keyword evidence="6" id="KW-0210">Decarboxylase</keyword>
<dbReference type="InterPro" id="IPR016067">
    <property type="entry name" value="S-AdoMet_deCO2ase_core"/>
</dbReference>
<organism evidence="15">
    <name type="scientific">Amphora coffeiformis</name>
    <dbReference type="NCBI Taxonomy" id="265554"/>
    <lineage>
        <taxon>Eukaryota</taxon>
        <taxon>Sar</taxon>
        <taxon>Stramenopiles</taxon>
        <taxon>Ochrophyta</taxon>
        <taxon>Bacillariophyta</taxon>
        <taxon>Bacillariophyceae</taxon>
        <taxon>Bacillariophycidae</taxon>
        <taxon>Thalassiophysales</taxon>
        <taxon>Catenulaceae</taxon>
        <taxon>Amphora</taxon>
    </lineage>
</organism>
<keyword evidence="5" id="KW-0949">S-adenosyl-L-methionine</keyword>
<dbReference type="GO" id="GO:0005829">
    <property type="term" value="C:cytosol"/>
    <property type="evidence" value="ECO:0007669"/>
    <property type="project" value="TreeGrafter"/>
</dbReference>
<accession>A0A7S3P618</accession>
<dbReference type="Gene3D" id="3.30.360.50">
    <property type="entry name" value="S-adenosylmethionine decarboxylase"/>
    <property type="match status" value="1"/>
</dbReference>
<evidence type="ECO:0000256" key="3">
    <source>
        <dbReference type="ARBA" id="ARBA00008466"/>
    </source>
</evidence>
<evidence type="ECO:0000256" key="1">
    <source>
        <dbReference type="ARBA" id="ARBA00001928"/>
    </source>
</evidence>
<evidence type="ECO:0000256" key="9">
    <source>
        <dbReference type="ARBA" id="ARBA00023115"/>
    </source>
</evidence>
<keyword evidence="9" id="KW-0620">Polyamine biosynthesis</keyword>
<dbReference type="NCBIfam" id="TIGR00535">
    <property type="entry name" value="SAM_DCase"/>
    <property type="match status" value="1"/>
</dbReference>
<dbReference type="GO" id="GO:0004014">
    <property type="term" value="F:adenosylmethionine decarboxylase activity"/>
    <property type="evidence" value="ECO:0007669"/>
    <property type="project" value="UniProtKB-EC"/>
</dbReference>
<dbReference type="InterPro" id="IPR001985">
    <property type="entry name" value="S-AdoMet_decarboxylase_euk"/>
</dbReference>
<dbReference type="Gene3D" id="3.60.90.10">
    <property type="entry name" value="S-adenosylmethionine decarboxylase"/>
    <property type="match status" value="1"/>
</dbReference>
<dbReference type="PANTHER" id="PTHR11570">
    <property type="entry name" value="S-ADENOSYLMETHIONINE DECARBOXYLASE"/>
    <property type="match status" value="1"/>
</dbReference>
<keyword evidence="7" id="KW-0068">Autocatalytic cleavage</keyword>
<keyword evidence="12" id="KW-0704">Schiff base</keyword>
<dbReference type="PANTHER" id="PTHR11570:SF0">
    <property type="entry name" value="S-ADENOSYLMETHIONINE DECARBOXYLASE PROENZYME"/>
    <property type="match status" value="1"/>
</dbReference>
<comment type="cofactor">
    <cofactor evidence="1">
        <name>pyruvate</name>
        <dbReference type="ChEBI" id="CHEBI:15361"/>
    </cofactor>
</comment>
<keyword evidence="10" id="KW-0865">Zymogen</keyword>
<evidence type="ECO:0000256" key="4">
    <source>
        <dbReference type="ARBA" id="ARBA00012357"/>
    </source>
</evidence>
<gene>
    <name evidence="15" type="ORF">ACOF00016_LOCUS3830</name>
</gene>
<comment type="similarity">
    <text evidence="3">Belongs to the eukaryotic AdoMetDC family.</text>
</comment>
<evidence type="ECO:0000256" key="7">
    <source>
        <dbReference type="ARBA" id="ARBA00022813"/>
    </source>
</evidence>
<dbReference type="GO" id="GO:0008295">
    <property type="term" value="P:spermidine biosynthetic process"/>
    <property type="evidence" value="ECO:0007669"/>
    <property type="project" value="UniProtKB-KW"/>
</dbReference>
<evidence type="ECO:0000256" key="5">
    <source>
        <dbReference type="ARBA" id="ARBA00022691"/>
    </source>
</evidence>
<keyword evidence="11" id="KW-0456">Lyase</keyword>
<comment type="pathway">
    <text evidence="2">Amine and polyamine biosynthesis; S-adenosylmethioninamine biosynthesis; S-adenosylmethioninamine from S-adenosyl-L-methionine: step 1/1.</text>
</comment>
<dbReference type="UniPathway" id="UPA00331">
    <property type="reaction ID" value="UER00451"/>
</dbReference>
<dbReference type="InterPro" id="IPR048283">
    <property type="entry name" value="AdoMetDC-like"/>
</dbReference>
<dbReference type="EC" id="4.1.1.50" evidence="4"/>
<name>A0A7S3P618_9STRA</name>
<evidence type="ECO:0000256" key="14">
    <source>
        <dbReference type="SAM" id="MobiDB-lite"/>
    </source>
</evidence>
<proteinExistence type="inferred from homology"/>
<evidence type="ECO:0000256" key="6">
    <source>
        <dbReference type="ARBA" id="ARBA00022793"/>
    </source>
</evidence>
<evidence type="ECO:0000256" key="12">
    <source>
        <dbReference type="ARBA" id="ARBA00023270"/>
    </source>
</evidence>
<reference evidence="15" key="1">
    <citation type="submission" date="2021-01" db="EMBL/GenBank/DDBJ databases">
        <authorList>
            <person name="Corre E."/>
            <person name="Pelletier E."/>
            <person name="Niang G."/>
            <person name="Scheremetjew M."/>
            <person name="Finn R."/>
            <person name="Kale V."/>
            <person name="Holt S."/>
            <person name="Cochrane G."/>
            <person name="Meng A."/>
            <person name="Brown T."/>
            <person name="Cohen L."/>
        </authorList>
    </citation>
    <scope>NUCLEOTIDE SEQUENCE</scope>
    <source>
        <strain evidence="15">CCMP127</strain>
    </source>
</reference>
<evidence type="ECO:0000256" key="2">
    <source>
        <dbReference type="ARBA" id="ARBA00004911"/>
    </source>
</evidence>
<keyword evidence="13" id="KW-0670">Pyruvate</keyword>
<dbReference type="GO" id="GO:0006597">
    <property type="term" value="P:spermine biosynthetic process"/>
    <property type="evidence" value="ECO:0007669"/>
    <property type="project" value="InterPro"/>
</dbReference>
<evidence type="ECO:0000256" key="13">
    <source>
        <dbReference type="ARBA" id="ARBA00023317"/>
    </source>
</evidence>
<feature type="region of interest" description="Disordered" evidence="14">
    <location>
        <begin position="1"/>
        <end position="47"/>
    </location>
</feature>
<evidence type="ECO:0000256" key="10">
    <source>
        <dbReference type="ARBA" id="ARBA00023145"/>
    </source>
</evidence>
<protein>
    <recommendedName>
        <fullName evidence="4">adenosylmethionine decarboxylase</fullName>
        <ecNumber evidence="4">4.1.1.50</ecNumber>
    </recommendedName>
</protein>
<dbReference type="AlphaFoldDB" id="A0A7S3P618"/>
<feature type="compositionally biased region" description="Basic and acidic residues" evidence="14">
    <location>
        <begin position="9"/>
        <end position="23"/>
    </location>
</feature>
<dbReference type="InterPro" id="IPR018166">
    <property type="entry name" value="S-AdoMet_deCO2ase_CS"/>
</dbReference>
<evidence type="ECO:0000313" key="15">
    <source>
        <dbReference type="EMBL" id="CAE0405870.1"/>
    </source>
</evidence>
<sequence length="481" mass="53568">MAPIPAPDSDCHSSGDDEQRVPREVLSPNPAVDWNRHSAVLSDDDESGNVLDRDYTGMFEGPEKTLEVVFRRLDGGVSHHQVISTGDLSGSTTPGPIKRVGLRRLPRADLDRICARARCTILSVISNRYLDAYVLSESSLFVYPYMLTLKTCGTTTLLRVIAVLIDLGRKVGLEIDWVGYSRKNFNFPGDQAFPHQSFHQELEYLYSHRSLCERLDGNGYTLGPLTGDHWFVFVADQTMRSSGLEVDTDRVLNIMMFDIDESVAKLFNYDQYERNIEGETKEEETERISREQTVVSGINSLCPGALIDPRAFEPCGYSMNAILFRSYSTIHITPESGSSYASFETNQKVGSYKSLISNVIRTFRPKRFVLTLMADEGAMKEVKENPLTDSSYDARINVPHQAMSINPSASFSTQSAGPVTPPANLLKKKMNAASTGSLFYKRSTTASIKVEEDCCCLMGNWVLEKSAKQARAHKTRGMSVS</sequence>
<dbReference type="SUPFAM" id="SSF56276">
    <property type="entry name" value="S-adenosylmethionine decarboxylase"/>
    <property type="match status" value="1"/>
</dbReference>
<dbReference type="EMBL" id="HBIM01004474">
    <property type="protein sequence ID" value="CAE0405870.1"/>
    <property type="molecule type" value="Transcribed_RNA"/>
</dbReference>
<dbReference type="PROSITE" id="PS01336">
    <property type="entry name" value="ADOMETDC"/>
    <property type="match status" value="1"/>
</dbReference>
<evidence type="ECO:0000256" key="11">
    <source>
        <dbReference type="ARBA" id="ARBA00023239"/>
    </source>
</evidence>
<keyword evidence="8" id="KW-0745">Spermidine biosynthesis</keyword>